<evidence type="ECO:0000313" key="3">
    <source>
        <dbReference type="Proteomes" id="UP000762676"/>
    </source>
</evidence>
<feature type="signal peptide" evidence="1">
    <location>
        <begin position="1"/>
        <end position="20"/>
    </location>
</feature>
<keyword evidence="1" id="KW-0732">Signal</keyword>
<feature type="chain" id="PRO_5043708162" description="Secreted protein" evidence="1">
    <location>
        <begin position="21"/>
        <end position="105"/>
    </location>
</feature>
<dbReference type="EMBL" id="BMAT01000778">
    <property type="protein sequence ID" value="GFR72917.1"/>
    <property type="molecule type" value="Genomic_DNA"/>
</dbReference>
<gene>
    <name evidence="2" type="ORF">ElyMa_000391200</name>
</gene>
<reference evidence="2 3" key="1">
    <citation type="journal article" date="2021" name="Elife">
        <title>Chloroplast acquisition without the gene transfer in kleptoplastic sea slugs, Plakobranchus ocellatus.</title>
        <authorList>
            <person name="Maeda T."/>
            <person name="Takahashi S."/>
            <person name="Yoshida T."/>
            <person name="Shimamura S."/>
            <person name="Takaki Y."/>
            <person name="Nagai Y."/>
            <person name="Toyoda A."/>
            <person name="Suzuki Y."/>
            <person name="Arimoto A."/>
            <person name="Ishii H."/>
            <person name="Satoh N."/>
            <person name="Nishiyama T."/>
            <person name="Hasebe M."/>
            <person name="Maruyama T."/>
            <person name="Minagawa J."/>
            <person name="Obokata J."/>
            <person name="Shigenobu S."/>
        </authorList>
    </citation>
    <scope>NUCLEOTIDE SEQUENCE [LARGE SCALE GENOMIC DNA]</scope>
</reference>
<proteinExistence type="predicted"/>
<name>A0AAV4FI38_9GAST</name>
<comment type="caution">
    <text evidence="2">The sequence shown here is derived from an EMBL/GenBank/DDBJ whole genome shotgun (WGS) entry which is preliminary data.</text>
</comment>
<organism evidence="2 3">
    <name type="scientific">Elysia marginata</name>
    <dbReference type="NCBI Taxonomy" id="1093978"/>
    <lineage>
        <taxon>Eukaryota</taxon>
        <taxon>Metazoa</taxon>
        <taxon>Spiralia</taxon>
        <taxon>Lophotrochozoa</taxon>
        <taxon>Mollusca</taxon>
        <taxon>Gastropoda</taxon>
        <taxon>Heterobranchia</taxon>
        <taxon>Euthyneura</taxon>
        <taxon>Panpulmonata</taxon>
        <taxon>Sacoglossa</taxon>
        <taxon>Placobranchoidea</taxon>
        <taxon>Plakobranchidae</taxon>
        <taxon>Elysia</taxon>
    </lineage>
</organism>
<sequence>MTMMMMMMMMMMMRIAVVVMMMMMMKRRKRVVVVLCRISTSRGKAPTNEAYNCRIKLHLLEDPAQCGHASLVNNRKPETEAVRLTYRQTKLEGREGSEKEIRRWS</sequence>
<evidence type="ECO:0000313" key="2">
    <source>
        <dbReference type="EMBL" id="GFR72917.1"/>
    </source>
</evidence>
<dbReference type="Proteomes" id="UP000762676">
    <property type="component" value="Unassembled WGS sequence"/>
</dbReference>
<dbReference type="AlphaFoldDB" id="A0AAV4FI38"/>
<accession>A0AAV4FI38</accession>
<evidence type="ECO:0008006" key="4">
    <source>
        <dbReference type="Google" id="ProtNLM"/>
    </source>
</evidence>
<protein>
    <recommendedName>
        <fullName evidence="4">Secreted protein</fullName>
    </recommendedName>
</protein>
<keyword evidence="3" id="KW-1185">Reference proteome</keyword>
<evidence type="ECO:0000256" key="1">
    <source>
        <dbReference type="SAM" id="SignalP"/>
    </source>
</evidence>